<feature type="transmembrane region" description="Helical" evidence="3">
    <location>
        <begin position="191"/>
        <end position="212"/>
    </location>
</feature>
<evidence type="ECO:0000313" key="4">
    <source>
        <dbReference type="EMBL" id="KAK0597043.1"/>
    </source>
</evidence>
<protein>
    <submittedName>
        <fullName evidence="4">Uncharacterized protein</fullName>
    </submittedName>
</protein>
<keyword evidence="1" id="KW-0175">Coiled coil</keyword>
<organism evidence="4 5">
    <name type="scientific">Acer saccharum</name>
    <name type="common">Sugar maple</name>
    <dbReference type="NCBI Taxonomy" id="4024"/>
    <lineage>
        <taxon>Eukaryota</taxon>
        <taxon>Viridiplantae</taxon>
        <taxon>Streptophyta</taxon>
        <taxon>Embryophyta</taxon>
        <taxon>Tracheophyta</taxon>
        <taxon>Spermatophyta</taxon>
        <taxon>Magnoliopsida</taxon>
        <taxon>eudicotyledons</taxon>
        <taxon>Gunneridae</taxon>
        <taxon>Pentapetalae</taxon>
        <taxon>rosids</taxon>
        <taxon>malvids</taxon>
        <taxon>Sapindales</taxon>
        <taxon>Sapindaceae</taxon>
        <taxon>Hippocastanoideae</taxon>
        <taxon>Acereae</taxon>
        <taxon>Acer</taxon>
    </lineage>
</organism>
<feature type="compositionally biased region" description="Polar residues" evidence="2">
    <location>
        <begin position="249"/>
        <end position="259"/>
    </location>
</feature>
<evidence type="ECO:0000256" key="3">
    <source>
        <dbReference type="SAM" id="Phobius"/>
    </source>
</evidence>
<evidence type="ECO:0000313" key="5">
    <source>
        <dbReference type="Proteomes" id="UP001168877"/>
    </source>
</evidence>
<keyword evidence="3" id="KW-0472">Membrane</keyword>
<feature type="transmembrane region" description="Helical" evidence="3">
    <location>
        <begin position="59"/>
        <end position="78"/>
    </location>
</feature>
<comment type="caution">
    <text evidence="4">The sequence shown here is derived from an EMBL/GenBank/DDBJ whole genome shotgun (WGS) entry which is preliminary data.</text>
</comment>
<dbReference type="PANTHER" id="PTHR33430">
    <property type="entry name" value="MATERNAL EFFECT EMBRYO ARREST PROTEIN"/>
    <property type="match status" value="1"/>
</dbReference>
<feature type="coiled-coil region" evidence="1">
    <location>
        <begin position="13"/>
        <end position="40"/>
    </location>
</feature>
<accession>A0AA39VZN3</accession>
<feature type="transmembrane region" description="Helical" evidence="3">
    <location>
        <begin position="157"/>
        <end position="179"/>
    </location>
</feature>
<dbReference type="EMBL" id="JAUESC010000004">
    <property type="protein sequence ID" value="KAK0597043.1"/>
    <property type="molecule type" value="Genomic_DNA"/>
</dbReference>
<keyword evidence="5" id="KW-1185">Reference proteome</keyword>
<sequence length="385" mass="41804">MDGKKTNLEAPHEDNQNKAAEMLQKTLENLVEALSSKKDNTDKINACIEVHQKALDDLVNVNCLFTLAVFVGLAYANPSQRSLENRPECNPDPGLGKRLIIYEVNSFACFLFSSLVAKSVKVLLNIRKKEQTRNHRMVPDRLCKKILLSEPWKRFSLGLSVVASFAGIVLLTLSMVYVIQIRVGKLTCGSHHAIIAVAPLCVIVFTALLFYVPSMAYAVIVTASAIKENSEDIKMDSNGSVTPKAPADLSSQGNQGSSKHSQKRTNKGLSGSPTGQTTGETLQENSSLRPLEKNFVGVSGSCIVCWDCATDSVHCVCDTDKSREADLWKRSCNASGGTTVCGCVYCFALYVPSMAYAVIVTASEIKKHSVDIKEDSKDIEASNGS</sequence>
<reference evidence="4" key="2">
    <citation type="submission" date="2023-06" db="EMBL/GenBank/DDBJ databases">
        <authorList>
            <person name="Swenson N.G."/>
            <person name="Wegrzyn J.L."/>
            <person name="Mcevoy S.L."/>
        </authorList>
    </citation>
    <scope>NUCLEOTIDE SEQUENCE</scope>
    <source>
        <strain evidence="4">NS2018</strain>
        <tissue evidence="4">Leaf</tissue>
    </source>
</reference>
<keyword evidence="3" id="KW-0812">Transmembrane</keyword>
<dbReference type="Proteomes" id="UP001168877">
    <property type="component" value="Unassembled WGS sequence"/>
</dbReference>
<dbReference type="AlphaFoldDB" id="A0AA39VZN3"/>
<feature type="region of interest" description="Disordered" evidence="2">
    <location>
        <begin position="235"/>
        <end position="286"/>
    </location>
</feature>
<evidence type="ECO:0000256" key="2">
    <source>
        <dbReference type="SAM" id="MobiDB-lite"/>
    </source>
</evidence>
<feature type="transmembrane region" description="Helical" evidence="3">
    <location>
        <begin position="99"/>
        <end position="117"/>
    </location>
</feature>
<reference evidence="4" key="1">
    <citation type="journal article" date="2022" name="Plant J.">
        <title>Strategies of tolerance reflected in two North American maple genomes.</title>
        <authorList>
            <person name="McEvoy S.L."/>
            <person name="Sezen U.U."/>
            <person name="Trouern-Trend A."/>
            <person name="McMahon S.M."/>
            <person name="Schaberg P.G."/>
            <person name="Yang J."/>
            <person name="Wegrzyn J.L."/>
            <person name="Swenson N.G."/>
        </authorList>
    </citation>
    <scope>NUCLEOTIDE SEQUENCE</scope>
    <source>
        <strain evidence="4">NS2018</strain>
    </source>
</reference>
<proteinExistence type="predicted"/>
<name>A0AA39VZN3_ACESA</name>
<keyword evidence="3" id="KW-1133">Transmembrane helix</keyword>
<dbReference type="PANTHER" id="PTHR33430:SF1">
    <property type="entry name" value="PGG DOMAIN-CONTAINING PROTEIN"/>
    <property type="match status" value="1"/>
</dbReference>
<feature type="compositionally biased region" description="Polar residues" evidence="2">
    <location>
        <begin position="267"/>
        <end position="286"/>
    </location>
</feature>
<gene>
    <name evidence="4" type="ORF">LWI29_021224</name>
</gene>
<evidence type="ECO:0000256" key="1">
    <source>
        <dbReference type="SAM" id="Coils"/>
    </source>
</evidence>